<dbReference type="STRING" id="46177.SAMN05660976_03117"/>
<dbReference type="PANTHER" id="PTHR43265">
    <property type="entry name" value="ESTERASE ESTD"/>
    <property type="match status" value="1"/>
</dbReference>
<feature type="signal peptide" evidence="1">
    <location>
        <begin position="1"/>
        <end position="24"/>
    </location>
</feature>
<feature type="chain" id="PRO_5011439964" description="AB hydrolase-1 domain-containing protein" evidence="1">
    <location>
        <begin position="25"/>
        <end position="349"/>
    </location>
</feature>
<dbReference type="Gene3D" id="3.40.50.1820">
    <property type="entry name" value="alpha/beta hydrolase"/>
    <property type="match status" value="1"/>
</dbReference>
<reference evidence="3 4" key="1">
    <citation type="submission" date="2016-10" db="EMBL/GenBank/DDBJ databases">
        <authorList>
            <person name="de Groot N.N."/>
        </authorList>
    </citation>
    <scope>NUCLEOTIDE SEQUENCE [LARGE SCALE GENOMIC DNA]</scope>
    <source>
        <strain evidence="3 4">DSM 43357</strain>
    </source>
</reference>
<dbReference type="PANTHER" id="PTHR43265:SF1">
    <property type="entry name" value="ESTERASE ESTD"/>
    <property type="match status" value="1"/>
</dbReference>
<organism evidence="3 4">
    <name type="scientific">Nonomuraea pusilla</name>
    <dbReference type="NCBI Taxonomy" id="46177"/>
    <lineage>
        <taxon>Bacteria</taxon>
        <taxon>Bacillati</taxon>
        <taxon>Actinomycetota</taxon>
        <taxon>Actinomycetes</taxon>
        <taxon>Streptosporangiales</taxon>
        <taxon>Streptosporangiaceae</taxon>
        <taxon>Nonomuraea</taxon>
    </lineage>
</organism>
<name>A0A1H7SCI9_9ACTN</name>
<gene>
    <name evidence="3" type="ORF">SAMN05660976_03117</name>
</gene>
<keyword evidence="1" id="KW-0732">Signal</keyword>
<dbReference type="InterPro" id="IPR000073">
    <property type="entry name" value="AB_hydrolase_1"/>
</dbReference>
<dbReference type="RefSeq" id="WP_091101008.1">
    <property type="nucleotide sequence ID" value="NZ_FOBF01000006.1"/>
</dbReference>
<proteinExistence type="predicted"/>
<dbReference type="Proteomes" id="UP000198953">
    <property type="component" value="Unassembled WGS sequence"/>
</dbReference>
<dbReference type="EMBL" id="FOBF01000006">
    <property type="protein sequence ID" value="SEL69454.1"/>
    <property type="molecule type" value="Genomic_DNA"/>
</dbReference>
<dbReference type="GO" id="GO:0052689">
    <property type="term" value="F:carboxylic ester hydrolase activity"/>
    <property type="evidence" value="ECO:0007669"/>
    <property type="project" value="TreeGrafter"/>
</dbReference>
<dbReference type="AlphaFoldDB" id="A0A1H7SCI9"/>
<dbReference type="OrthoDB" id="5902829at2"/>
<protein>
    <recommendedName>
        <fullName evidence="2">AB hydrolase-1 domain-containing protein</fullName>
    </recommendedName>
</protein>
<accession>A0A1H7SCI9</accession>
<dbReference type="InterPro" id="IPR029058">
    <property type="entry name" value="AB_hydrolase_fold"/>
</dbReference>
<evidence type="ECO:0000313" key="4">
    <source>
        <dbReference type="Proteomes" id="UP000198953"/>
    </source>
</evidence>
<dbReference type="SUPFAM" id="SSF53474">
    <property type="entry name" value="alpha/beta-Hydrolases"/>
    <property type="match status" value="1"/>
</dbReference>
<evidence type="ECO:0000313" key="3">
    <source>
        <dbReference type="EMBL" id="SEL69454.1"/>
    </source>
</evidence>
<sequence length="349" mass="37294">MRRIALTALLTAATVTATVLPAQAAPRPIPAEDREVVFTVDGTKTYGTLHVPAHRRGQRLPAALLLPGSGPTDRNGDQPPALTPGTLAKLASALGDDKIITLRFDKYGTGRTGMGAYAEHPETIDFPAFVRQAGAAYALLSGQPETDRRAVSVIGHSEGALTALLLADEARPRPAGLALLQPQALRLLDHLAMQLHDQVAKATEAGQFTPEQQRVIDQAIDRGIADVRAGRAPDTTDLPAPLAQLFQALQGPNQRFVQTDDAVYPPDAARELRPGTRVLLTCGTRDPQVPCATTDALTRALRQAHTTGPGRVVLRGVDHNLRDETHPDVLAEDALAAVRAFTSRWRRGA</sequence>
<keyword evidence="4" id="KW-1185">Reference proteome</keyword>
<dbReference type="InterPro" id="IPR053145">
    <property type="entry name" value="AB_hydrolase_Est10"/>
</dbReference>
<evidence type="ECO:0000259" key="2">
    <source>
        <dbReference type="Pfam" id="PF12697"/>
    </source>
</evidence>
<evidence type="ECO:0000256" key="1">
    <source>
        <dbReference type="SAM" id="SignalP"/>
    </source>
</evidence>
<feature type="domain" description="AB hydrolase-1" evidence="2">
    <location>
        <begin position="64"/>
        <end position="332"/>
    </location>
</feature>
<dbReference type="Pfam" id="PF12697">
    <property type="entry name" value="Abhydrolase_6"/>
    <property type="match status" value="1"/>
</dbReference>